<evidence type="ECO:0000259" key="2">
    <source>
        <dbReference type="SMART" id="SM00331"/>
    </source>
</evidence>
<reference evidence="3" key="1">
    <citation type="submission" date="2021-03" db="EMBL/GenBank/DDBJ databases">
        <authorList>
            <person name="Kanchanasin P."/>
            <person name="Saeng-In P."/>
            <person name="Phongsopitanun W."/>
            <person name="Yuki M."/>
            <person name="Kudo T."/>
            <person name="Ohkuma M."/>
            <person name="Tanasupawat S."/>
        </authorList>
    </citation>
    <scope>NUCLEOTIDE SEQUENCE</scope>
    <source>
        <strain evidence="3">GKU 128</strain>
    </source>
</reference>
<name>A0A939TA75_9ACTN</name>
<evidence type="ECO:0000313" key="3">
    <source>
        <dbReference type="EMBL" id="MBO2448765.1"/>
    </source>
</evidence>
<dbReference type="EMBL" id="JAGEOJ010000006">
    <property type="protein sequence ID" value="MBO2448765.1"/>
    <property type="molecule type" value="Genomic_DNA"/>
</dbReference>
<evidence type="ECO:0000313" key="4">
    <source>
        <dbReference type="Proteomes" id="UP000669179"/>
    </source>
</evidence>
<dbReference type="Gene3D" id="3.60.40.10">
    <property type="entry name" value="PPM-type phosphatase domain"/>
    <property type="match status" value="1"/>
</dbReference>
<gene>
    <name evidence="3" type="ORF">J4573_16805</name>
</gene>
<dbReference type="Gene3D" id="3.40.50.2300">
    <property type="match status" value="1"/>
</dbReference>
<evidence type="ECO:0000256" key="1">
    <source>
        <dbReference type="ARBA" id="ARBA00022801"/>
    </source>
</evidence>
<keyword evidence="1" id="KW-0378">Hydrolase</keyword>
<dbReference type="Pfam" id="PF07228">
    <property type="entry name" value="SpoIIE"/>
    <property type="match status" value="1"/>
</dbReference>
<dbReference type="InterPro" id="IPR052016">
    <property type="entry name" value="Bact_Sigma-Reg"/>
</dbReference>
<organism evidence="3 4">
    <name type="scientific">Actinomadura barringtoniae</name>
    <dbReference type="NCBI Taxonomy" id="1427535"/>
    <lineage>
        <taxon>Bacteria</taxon>
        <taxon>Bacillati</taxon>
        <taxon>Actinomycetota</taxon>
        <taxon>Actinomycetes</taxon>
        <taxon>Streptosporangiales</taxon>
        <taxon>Thermomonosporaceae</taxon>
        <taxon>Actinomadura</taxon>
    </lineage>
</organism>
<keyword evidence="4" id="KW-1185">Reference proteome</keyword>
<sequence>MTGTNALIIADPSATADELAATLRGDGFEVRHGTAADVPELAQGSALPDMLLASAALGPQGLTRVSEWFTGDGRTPSVVVFPEDDLAALETCVRAGFDYVTPPFRPSLLRNRMASCWERGQLTTAVEDMATSASLREYERELSIAHDIQAGFFPEELPTPAGWEVAARFQPAKQVGGDFYDVFELVNGRRLGLVMADVCDKGIGAALFMALIRTLIRHTAEHTGSLHTAEQVTVAAGPAGLETAVPPLLSVGAGPLVQAVTGTNRYMARNHLRQGYFATLFFGVLDPGSGAMIYINSGHNPPVLARRDGEHTLLYPTGPAVGMMPNSTFSLGHATLGPGDSLFIYTDGVSEARAVDGERFGNERLLNVVNAPERGAHAMLDAMDASVRSHVGAAEQFDDITMLAVHRTP</sequence>
<dbReference type="SMART" id="SM00331">
    <property type="entry name" value="PP2C_SIG"/>
    <property type="match status" value="1"/>
</dbReference>
<dbReference type="SUPFAM" id="SSF81606">
    <property type="entry name" value="PP2C-like"/>
    <property type="match status" value="1"/>
</dbReference>
<dbReference type="InterPro" id="IPR001932">
    <property type="entry name" value="PPM-type_phosphatase-like_dom"/>
</dbReference>
<dbReference type="PANTHER" id="PTHR43156:SF2">
    <property type="entry name" value="STAGE II SPORULATION PROTEIN E"/>
    <property type="match status" value="1"/>
</dbReference>
<accession>A0A939TA75</accession>
<proteinExistence type="predicted"/>
<dbReference type="AlphaFoldDB" id="A0A939TA75"/>
<dbReference type="RefSeq" id="WP_208256426.1">
    <property type="nucleotide sequence ID" value="NZ_JAGEOJ010000006.1"/>
</dbReference>
<dbReference type="Proteomes" id="UP000669179">
    <property type="component" value="Unassembled WGS sequence"/>
</dbReference>
<dbReference type="GO" id="GO:0016791">
    <property type="term" value="F:phosphatase activity"/>
    <property type="evidence" value="ECO:0007669"/>
    <property type="project" value="TreeGrafter"/>
</dbReference>
<dbReference type="InterPro" id="IPR011006">
    <property type="entry name" value="CheY-like_superfamily"/>
</dbReference>
<comment type="caution">
    <text evidence="3">The sequence shown here is derived from an EMBL/GenBank/DDBJ whole genome shotgun (WGS) entry which is preliminary data.</text>
</comment>
<protein>
    <submittedName>
        <fullName evidence="3">SpoIIE family protein phosphatase</fullName>
    </submittedName>
</protein>
<dbReference type="SUPFAM" id="SSF52172">
    <property type="entry name" value="CheY-like"/>
    <property type="match status" value="1"/>
</dbReference>
<dbReference type="PANTHER" id="PTHR43156">
    <property type="entry name" value="STAGE II SPORULATION PROTEIN E-RELATED"/>
    <property type="match status" value="1"/>
</dbReference>
<dbReference type="InterPro" id="IPR036457">
    <property type="entry name" value="PPM-type-like_dom_sf"/>
</dbReference>
<feature type="domain" description="PPM-type phosphatase" evidence="2">
    <location>
        <begin position="160"/>
        <end position="407"/>
    </location>
</feature>